<dbReference type="GO" id="GO:0032930">
    <property type="term" value="P:positive regulation of superoxide anion generation"/>
    <property type="evidence" value="ECO:0007669"/>
    <property type="project" value="Ensembl"/>
</dbReference>
<dbReference type="GO" id="GO:0007229">
    <property type="term" value="P:integrin-mediated signaling pathway"/>
    <property type="evidence" value="ECO:0007669"/>
    <property type="project" value="UniProtKB-KW"/>
</dbReference>
<dbReference type="GO" id="GO:0043315">
    <property type="term" value="P:positive regulation of neutrophil degranulation"/>
    <property type="evidence" value="ECO:0007669"/>
    <property type="project" value="Ensembl"/>
</dbReference>
<evidence type="ECO:0000256" key="7">
    <source>
        <dbReference type="ARBA" id="ARBA00022837"/>
    </source>
</evidence>
<dbReference type="GO" id="GO:0007160">
    <property type="term" value="P:cell-matrix adhesion"/>
    <property type="evidence" value="ECO:0007669"/>
    <property type="project" value="Ensembl"/>
</dbReference>
<dbReference type="InterPro" id="IPR002035">
    <property type="entry name" value="VWF_A"/>
</dbReference>
<dbReference type="PANTHER" id="PTHR23220:SF130">
    <property type="entry name" value="INTEGRIN ALPHA-M"/>
    <property type="match status" value="1"/>
</dbReference>
<dbReference type="FunFam" id="2.130.10.130:FF:000005">
    <property type="entry name" value="Integrin alpha L"/>
    <property type="match status" value="1"/>
</dbReference>
<dbReference type="Pfam" id="PF01839">
    <property type="entry name" value="FG-GAP"/>
    <property type="match status" value="2"/>
</dbReference>
<feature type="domain" description="VWFA" evidence="17">
    <location>
        <begin position="146"/>
        <end position="324"/>
    </location>
</feature>
<evidence type="ECO:0000256" key="4">
    <source>
        <dbReference type="ARBA" id="ARBA00022723"/>
    </source>
</evidence>
<evidence type="ECO:0000256" key="10">
    <source>
        <dbReference type="ARBA" id="ARBA00023037"/>
    </source>
</evidence>
<feature type="repeat" description="FG-GAP" evidence="15">
    <location>
        <begin position="565"/>
        <end position="625"/>
    </location>
</feature>
<evidence type="ECO:0000256" key="9">
    <source>
        <dbReference type="ARBA" id="ARBA00022989"/>
    </source>
</evidence>
<keyword evidence="6" id="KW-0677">Repeat</keyword>
<dbReference type="GO" id="GO:0010668">
    <property type="term" value="P:ectodermal cell differentiation"/>
    <property type="evidence" value="ECO:0007669"/>
    <property type="project" value="Ensembl"/>
</dbReference>
<dbReference type="InterPro" id="IPR028994">
    <property type="entry name" value="Integrin_alpha_N"/>
</dbReference>
<evidence type="ECO:0000256" key="16">
    <source>
        <dbReference type="RuleBase" id="RU003762"/>
    </source>
</evidence>
<dbReference type="PANTHER" id="PTHR23220">
    <property type="entry name" value="INTEGRIN ALPHA"/>
    <property type="match status" value="1"/>
</dbReference>
<dbReference type="Gene3D" id="1.20.5.930">
    <property type="entry name" value="Bicelle-embedded integrin alpha(iib) transmembrane segment"/>
    <property type="match status" value="1"/>
</dbReference>
<organism evidence="18 19">
    <name type="scientific">Ursus americanus</name>
    <name type="common">American black bear</name>
    <name type="synonym">Euarctos americanus</name>
    <dbReference type="NCBI Taxonomy" id="9643"/>
    <lineage>
        <taxon>Eukaryota</taxon>
        <taxon>Metazoa</taxon>
        <taxon>Chordata</taxon>
        <taxon>Craniata</taxon>
        <taxon>Vertebrata</taxon>
        <taxon>Euteleostomi</taxon>
        <taxon>Mammalia</taxon>
        <taxon>Eutheria</taxon>
        <taxon>Laurasiatheria</taxon>
        <taxon>Carnivora</taxon>
        <taxon>Caniformia</taxon>
        <taxon>Ursidae</taxon>
        <taxon>Ursus</taxon>
    </lineage>
</organism>
<dbReference type="GO" id="GO:0046872">
    <property type="term" value="F:metal ion binding"/>
    <property type="evidence" value="ECO:0007669"/>
    <property type="project" value="UniProtKB-KW"/>
</dbReference>
<keyword evidence="11" id="KW-0472">Membrane</keyword>
<dbReference type="Gene3D" id="2.60.40.1460">
    <property type="entry name" value="Integrin domains. Chain A, domain 2"/>
    <property type="match status" value="1"/>
</dbReference>
<dbReference type="InterPro" id="IPR032695">
    <property type="entry name" value="Integrin_dom_sf"/>
</dbReference>
<dbReference type="InterPro" id="IPR036465">
    <property type="entry name" value="vWFA_dom_sf"/>
</dbReference>
<keyword evidence="14" id="KW-0325">Glycoprotein</keyword>
<feature type="repeat" description="FG-GAP" evidence="15">
    <location>
        <begin position="335"/>
        <end position="386"/>
    </location>
</feature>
<dbReference type="Gene3D" id="2.60.40.1510">
    <property type="entry name" value="ntegrin, alpha v. Chain A, domain 3"/>
    <property type="match status" value="1"/>
</dbReference>
<dbReference type="InterPro" id="IPR013517">
    <property type="entry name" value="FG-GAP"/>
</dbReference>
<dbReference type="InterPro" id="IPR048633">
    <property type="entry name" value="ITGAX-like_Ig_3"/>
</dbReference>
<dbReference type="Gene3D" id="3.40.50.410">
    <property type="entry name" value="von Willebrand factor, type A domain"/>
    <property type="match status" value="1"/>
</dbReference>
<dbReference type="GeneTree" id="ENSGT00940000161282"/>
<dbReference type="GO" id="GO:0033627">
    <property type="term" value="P:cell adhesion mediated by integrin"/>
    <property type="evidence" value="ECO:0007669"/>
    <property type="project" value="TreeGrafter"/>
</dbReference>
<keyword evidence="12" id="KW-1015">Disulfide bond</keyword>
<keyword evidence="10 16" id="KW-0401">Integrin</keyword>
<dbReference type="FunFam" id="2.60.40.1460:FF:000001">
    <property type="entry name" value="Integrin, alpha V"/>
    <property type="match status" value="1"/>
</dbReference>
<dbReference type="GO" id="GO:0098609">
    <property type="term" value="P:cell-cell adhesion"/>
    <property type="evidence" value="ECO:0007669"/>
    <property type="project" value="TreeGrafter"/>
</dbReference>
<evidence type="ECO:0000313" key="19">
    <source>
        <dbReference type="Proteomes" id="UP000291022"/>
    </source>
</evidence>
<evidence type="ECO:0000256" key="5">
    <source>
        <dbReference type="ARBA" id="ARBA00022729"/>
    </source>
</evidence>
<dbReference type="GO" id="GO:0005178">
    <property type="term" value="F:integrin binding"/>
    <property type="evidence" value="ECO:0007669"/>
    <property type="project" value="TreeGrafter"/>
</dbReference>
<keyword evidence="9" id="KW-1133">Transmembrane helix</keyword>
<reference evidence="18" key="3">
    <citation type="submission" date="2025-09" db="UniProtKB">
        <authorList>
            <consortium name="Ensembl"/>
        </authorList>
    </citation>
    <scope>IDENTIFICATION</scope>
</reference>
<dbReference type="PRINTS" id="PR00453">
    <property type="entry name" value="VWFADOMAIN"/>
</dbReference>
<evidence type="ECO:0000256" key="15">
    <source>
        <dbReference type="PROSITE-ProRule" id="PRU00803"/>
    </source>
</evidence>
<dbReference type="Ensembl" id="ENSUAMT00000011622.1">
    <property type="protein sequence ID" value="ENSUAMP00000010341.1"/>
    <property type="gene ID" value="ENSUAMG00000007836.1"/>
</dbReference>
<evidence type="ECO:0000256" key="3">
    <source>
        <dbReference type="ARBA" id="ARBA00022692"/>
    </source>
</evidence>
<keyword evidence="5" id="KW-0732">Signal</keyword>
<dbReference type="InterPro" id="IPR013649">
    <property type="entry name" value="Integrin_alpha_Ig-like_1"/>
</dbReference>
<keyword evidence="7" id="KW-0106">Calcium</keyword>
<dbReference type="Pfam" id="PF20805">
    <property type="entry name" value="Integrin_A_Ig_2"/>
    <property type="match status" value="1"/>
</dbReference>
<keyword evidence="4" id="KW-0479">Metal-binding</keyword>
<dbReference type="Pfam" id="PF00092">
    <property type="entry name" value="VWA"/>
    <property type="match status" value="1"/>
</dbReference>
<dbReference type="STRING" id="9643.ENSUAMP00000010341"/>
<proteinExistence type="inferred from homology"/>
<dbReference type="Pfam" id="PF21520">
    <property type="entry name" value="ITGAX-like_Ig_3"/>
    <property type="match status" value="1"/>
</dbReference>
<dbReference type="SUPFAM" id="SSF53300">
    <property type="entry name" value="vWA-like"/>
    <property type="match status" value="1"/>
</dbReference>
<evidence type="ECO:0000256" key="13">
    <source>
        <dbReference type="ARBA" id="ARBA00023170"/>
    </source>
</evidence>
<evidence type="ECO:0000256" key="8">
    <source>
        <dbReference type="ARBA" id="ARBA00022889"/>
    </source>
</evidence>
<keyword evidence="8 16" id="KW-0130">Cell adhesion</keyword>
<dbReference type="PROSITE" id="PS50234">
    <property type="entry name" value="VWFA"/>
    <property type="match status" value="1"/>
</dbReference>
<evidence type="ECO:0000313" key="18">
    <source>
        <dbReference type="Ensembl" id="ENSUAMP00000010341.1"/>
    </source>
</evidence>
<feature type="repeat" description="FG-GAP" evidence="15">
    <location>
        <begin position="16"/>
        <end position="71"/>
    </location>
</feature>
<dbReference type="PROSITE" id="PS51470">
    <property type="entry name" value="FG_GAP"/>
    <property type="match status" value="5"/>
</dbReference>
<reference evidence="18" key="2">
    <citation type="submission" date="2025-08" db="UniProtKB">
        <authorList>
            <consortium name="Ensembl"/>
        </authorList>
    </citation>
    <scope>IDENTIFICATION</scope>
</reference>
<dbReference type="PRINTS" id="PR01185">
    <property type="entry name" value="INTEGRINA"/>
</dbReference>
<comment type="similarity">
    <text evidence="2 16">Belongs to the integrin alpha chain family.</text>
</comment>
<gene>
    <name evidence="18" type="primary">ITGAM</name>
</gene>
<dbReference type="InterPro" id="IPR048285">
    <property type="entry name" value="Integrin_alpha_Ig-like_2"/>
</dbReference>
<name>A0A452QWZ6_URSAM</name>
<keyword evidence="13 16" id="KW-0675">Receptor</keyword>
<evidence type="ECO:0000259" key="17">
    <source>
        <dbReference type="PROSITE" id="PS50234"/>
    </source>
</evidence>
<dbReference type="Gene3D" id="2.60.40.1530">
    <property type="entry name" value="ntegrin, alpha v. Chain A, domain 4"/>
    <property type="match status" value="1"/>
</dbReference>
<feature type="repeat" description="FG-GAP" evidence="15">
    <location>
        <begin position="439"/>
        <end position="499"/>
    </location>
</feature>
<dbReference type="SUPFAM" id="SSF69318">
    <property type="entry name" value="Integrin alpha N-terminal domain"/>
    <property type="match status" value="1"/>
</dbReference>
<protein>
    <submittedName>
        <fullName evidence="18">Integrin subunit alpha M</fullName>
    </submittedName>
</protein>
<evidence type="ECO:0000256" key="6">
    <source>
        <dbReference type="ARBA" id="ARBA00022737"/>
    </source>
</evidence>
<dbReference type="InterPro" id="IPR000413">
    <property type="entry name" value="Integrin_alpha"/>
</dbReference>
<dbReference type="InterPro" id="IPR013519">
    <property type="entry name" value="Int_alpha_beta-p"/>
</dbReference>
<dbReference type="FunFam" id="3.40.50.410:FF:000067">
    <property type="entry name" value="Integrin alpha M"/>
    <property type="match status" value="1"/>
</dbReference>
<dbReference type="GO" id="GO:0009897">
    <property type="term" value="C:external side of plasma membrane"/>
    <property type="evidence" value="ECO:0007669"/>
    <property type="project" value="TreeGrafter"/>
</dbReference>
<reference evidence="19" key="1">
    <citation type="submission" date="2016-06" db="EMBL/GenBank/DDBJ databases">
        <title>De novo assembly and RNA-Seq shows season-dependent expression and editing in black bear kidneys.</title>
        <authorList>
            <person name="Korstanje R."/>
            <person name="Srivastava A."/>
            <person name="Sarsani V.K."/>
            <person name="Sheehan S.M."/>
            <person name="Seger R.L."/>
            <person name="Barter M.E."/>
            <person name="Lindqvist C."/>
            <person name="Brody L.C."/>
            <person name="Mullikin J.C."/>
        </authorList>
    </citation>
    <scope>NUCLEOTIDE SEQUENCE [LARGE SCALE GENOMIC DNA]</scope>
</reference>
<feature type="repeat" description="FG-GAP" evidence="15">
    <location>
        <begin position="502"/>
        <end position="560"/>
    </location>
</feature>
<keyword evidence="19" id="KW-1185">Reference proteome</keyword>
<dbReference type="Gene3D" id="2.130.10.130">
    <property type="entry name" value="Integrin alpha, N-terminal"/>
    <property type="match status" value="1"/>
</dbReference>
<dbReference type="CDD" id="cd01469">
    <property type="entry name" value="vWA_integrins_alpha_subunit"/>
    <property type="match status" value="1"/>
</dbReference>
<dbReference type="AlphaFoldDB" id="A0A452QWZ6"/>
<evidence type="ECO:0000256" key="14">
    <source>
        <dbReference type="ARBA" id="ARBA00023180"/>
    </source>
</evidence>
<evidence type="ECO:0000256" key="11">
    <source>
        <dbReference type="ARBA" id="ARBA00023136"/>
    </source>
</evidence>
<dbReference type="GO" id="GO:0044853">
    <property type="term" value="C:plasma membrane raft"/>
    <property type="evidence" value="ECO:0007669"/>
    <property type="project" value="Ensembl"/>
</dbReference>
<dbReference type="SUPFAM" id="SSF69179">
    <property type="entry name" value="Integrin domains"/>
    <property type="match status" value="3"/>
</dbReference>
<keyword evidence="3" id="KW-0812">Transmembrane</keyword>
<dbReference type="Pfam" id="PF08441">
    <property type="entry name" value="Integrin_A_Ig_1"/>
    <property type="match status" value="1"/>
</dbReference>
<dbReference type="GO" id="GO:0034688">
    <property type="term" value="C:integrin alphaM-beta2 complex"/>
    <property type="evidence" value="ECO:0007669"/>
    <property type="project" value="Ensembl"/>
</dbReference>
<dbReference type="SMART" id="SM00327">
    <property type="entry name" value="VWA"/>
    <property type="match status" value="1"/>
</dbReference>
<dbReference type="SMART" id="SM00191">
    <property type="entry name" value="Int_alpha"/>
    <property type="match status" value="5"/>
</dbReference>
<dbReference type="GO" id="GO:0031072">
    <property type="term" value="F:heat shock protein binding"/>
    <property type="evidence" value="ECO:0007669"/>
    <property type="project" value="Ensembl"/>
</dbReference>
<evidence type="ECO:0000256" key="12">
    <source>
        <dbReference type="ARBA" id="ARBA00023157"/>
    </source>
</evidence>
<evidence type="ECO:0000256" key="2">
    <source>
        <dbReference type="ARBA" id="ARBA00008054"/>
    </source>
</evidence>
<accession>A0A452QWZ6</accession>
<comment type="subcellular location">
    <subcellularLocation>
        <location evidence="1 16">Membrane</location>
        <topology evidence="1 16">Single-pass type I membrane protein</topology>
    </subcellularLocation>
</comment>
<evidence type="ECO:0000256" key="1">
    <source>
        <dbReference type="ARBA" id="ARBA00004479"/>
    </source>
</evidence>
<sequence>AEIKTLVLLCDGFNLETEKAAIFQENARSFGHSVVQLEGSGFVVGAPQEIKAANQTGGLYQCDYSTGKCEPIHLQLPLEAVNMSLGLSLAFATKPFRLLACGPTVHQTCKENTYVNGLCFLFGPNLRQQPQSFPEKIRECPRQDSDIAFLIDGSGSINPIDFQRMKEFVSTVMDRFKNSKTLFSLMQFSEEFQTHFTFNKFKENPNPQLLVNPIRQLYGRTHTATGILKVVRELFHSSSGARENALKILVVITDGEKFDDPLDYKDVIPEADREGIIRYVIGVGEAFNNLKHREELNTIASKPPRDHVFRVNNFEALKTIQNQLQEKIFAIEGTQSGGTSSFEHEMSQEGFSAAITSNGVLLGAVGSFDWAGGAFLHVSKDKFTFINTTRIDSDMNDAYLGYAAEVILRSRVQNLVLGAPRYQHIGLVVMFRENAGTWEATSVIKGSQIGSYFGASLCSVDINKDGSSDLVLIGAPHYYDQTRGGQVSVCPLPRGKAKWQCGAVLRGEQGHPWGRFGAAMTVLGDVNGDKLTDVAIGAPGEQENQGAVYLFHGTSGPGISQSHSQRIQGSQVSPGLQYFGQSLSGGQDLTMDGLVDLAIGAQGRVMLLRSQPVLSLEVTMEFIPKEVARSVFECHEKVEKGQIAGEVKVCLRVRKNTRDRLGEGEIQSTVTYDLALDPSLPHPRVVFDESKNSTRRQTRILKLNRECETLKLLLVYCVEDSVTPIILHFNFSLMGEPLSSFKDLQPVLAVDAQRHFTALFPFEQNCGNDSICHDDLSITFTFMGLDTLVVGGPRDFNVTLTVRNQGEDSYRTQVTIFYPPGLSYRRVSVAQKPLSWRRWRLTCESDDSTNGPEGLKNSSCSIHHPIFPDSSEVTFNITFGVESDASFGNRILLKANVTSENNTTRTNKTEFQLELPVKYTVFAVVTSHEVSTKYLSFIAEEKTSHSIEHKYEFNNLGQRSFPISVVFWVPTKLNNVTVWDNPQLSFSKNLSSTCHTEERDPLLSDFLLELEKTPVVNCSVAVCQRIQCDILSFDIQEKVNITLQGKLSFDWFIKTSINYVQVVSKAEVSFDNSKFAVLPGQEAFLKTETKVELKEVHNPLPLIVGSSVGGLVLLALITAALYKVSPFPVCSPLPHCFLLKEVCLRVAPRNRGWMWAGKESHPEKGVFSRDITVSPWSVTPLGVLGDGAECKPQHCPTRRQKGLKYVYS</sequence>
<dbReference type="GO" id="GO:0005615">
    <property type="term" value="C:extracellular space"/>
    <property type="evidence" value="ECO:0007669"/>
    <property type="project" value="Ensembl"/>
</dbReference>
<dbReference type="Proteomes" id="UP000291022">
    <property type="component" value="Unassembled WGS sequence"/>
</dbReference>